<evidence type="ECO:0000313" key="2">
    <source>
        <dbReference type="Proteomes" id="UP000663042"/>
    </source>
</evidence>
<dbReference type="EMBL" id="MW057857">
    <property type="protein sequence ID" value="QPB12130.1"/>
    <property type="molecule type" value="Genomic_DNA"/>
</dbReference>
<dbReference type="Proteomes" id="UP000663042">
    <property type="component" value="Segment"/>
</dbReference>
<dbReference type="GeneID" id="65132477"/>
<dbReference type="KEGG" id="vg:65132477"/>
<keyword evidence="2" id="KW-1185">Reference proteome</keyword>
<protein>
    <recommendedName>
        <fullName evidence="3">Tape measure chaperone</fullName>
    </recommendedName>
</protein>
<proteinExistence type="predicted"/>
<evidence type="ECO:0008006" key="3">
    <source>
        <dbReference type="Google" id="ProtNLM"/>
    </source>
</evidence>
<evidence type="ECO:0000313" key="1">
    <source>
        <dbReference type="EMBL" id="QPB12130.1"/>
    </source>
</evidence>
<accession>A0A873WHN0</accession>
<sequence>MIDLKKVALETKEAEVEYLGISGFVIRVRHVSRVRSQEILEKCQIPQMENGMIVGYEQDDAKFVKELAAAAIVGWKGLTVEGVEKLMLVDLVDQDPDTVVEYSPDNAEQLLKSSRAFLTFINETVFRIDSFRTKRS</sequence>
<organism evidence="1 2">
    <name type="scientific">Providencia phage PSTCR5</name>
    <dbReference type="NCBI Taxonomy" id="2783547"/>
    <lineage>
        <taxon>Viruses</taxon>
        <taxon>Duplodnaviria</taxon>
        <taxon>Heunggongvirae</taxon>
        <taxon>Uroviricota</taxon>
        <taxon>Caudoviricetes</taxon>
        <taxon>Demerecviridae</taxon>
        <taxon>Priunavirus</taxon>
        <taxon>Priunavirus PSTCR5</taxon>
    </lineage>
</organism>
<name>A0A873WHN0_9CAUD</name>
<reference evidence="1 2" key="1">
    <citation type="submission" date="2020-10" db="EMBL/GenBank/DDBJ databases">
        <title>Novel bacteriophages targeting Providencia spp. as potential agents for phage therapy.</title>
        <authorList>
            <person name="Rakov C."/>
            <person name="Alkalay-Oren S."/>
            <person name="Coppenhagen-Glazer S."/>
            <person name="Hazan R."/>
        </authorList>
    </citation>
    <scope>NUCLEOTIDE SEQUENCE [LARGE SCALE GENOMIC DNA]</scope>
</reference>
<dbReference type="RefSeq" id="YP_010113917.1">
    <property type="nucleotide sequence ID" value="NC_055910.1"/>
</dbReference>